<name>A0ABD1XXT5_9MARC</name>
<dbReference type="InterPro" id="IPR007750">
    <property type="entry name" value="DUF674"/>
</dbReference>
<gene>
    <name evidence="1" type="ORF">R1flu_025449</name>
</gene>
<evidence type="ECO:0000313" key="2">
    <source>
        <dbReference type="Proteomes" id="UP001605036"/>
    </source>
</evidence>
<dbReference type="Proteomes" id="UP001605036">
    <property type="component" value="Unassembled WGS sequence"/>
</dbReference>
<proteinExistence type="predicted"/>
<dbReference type="Pfam" id="PF05056">
    <property type="entry name" value="DUF674"/>
    <property type="match status" value="1"/>
</dbReference>
<dbReference type="EMBL" id="JBHFFA010000007">
    <property type="protein sequence ID" value="KAL2613757.1"/>
    <property type="molecule type" value="Genomic_DNA"/>
</dbReference>
<dbReference type="PANTHER" id="PTHR33103">
    <property type="entry name" value="OS01G0153900 PROTEIN"/>
    <property type="match status" value="1"/>
</dbReference>
<comment type="caution">
    <text evidence="1">The sequence shown here is derived from an EMBL/GenBank/DDBJ whole genome shotgun (WGS) entry which is preliminary data.</text>
</comment>
<dbReference type="AlphaFoldDB" id="A0ABD1XXT5"/>
<evidence type="ECO:0000313" key="1">
    <source>
        <dbReference type="EMBL" id="KAL2613757.1"/>
    </source>
</evidence>
<dbReference type="PANTHER" id="PTHR33103:SF19">
    <property type="entry name" value="OS09G0544700 PROTEIN"/>
    <property type="match status" value="1"/>
</dbReference>
<keyword evidence="2" id="KW-1185">Reference proteome</keyword>
<reference evidence="1 2" key="1">
    <citation type="submission" date="2024-09" db="EMBL/GenBank/DDBJ databases">
        <title>Chromosome-scale assembly of Riccia fluitans.</title>
        <authorList>
            <person name="Paukszto L."/>
            <person name="Sawicki J."/>
            <person name="Karawczyk K."/>
            <person name="Piernik-Szablinska J."/>
            <person name="Szczecinska M."/>
            <person name="Mazdziarz M."/>
        </authorList>
    </citation>
    <scope>NUCLEOTIDE SEQUENCE [LARGE SCALE GENOMIC DNA]</scope>
    <source>
        <strain evidence="1">Rf_01</strain>
        <tissue evidence="1">Aerial parts of the thallus</tissue>
    </source>
</reference>
<accession>A0ABD1XXT5</accession>
<sequence>MTPAWKTQYSPISATSGRYADELVSRQQEKQDVGMIITLVFGKLTRQVLCVEAGNDFVDLLLSFLTLPMGCKVNLLSGPSLLPSKESISAGLISPTPQTAPKNLYGKAWSSVANIYQSVFKVETSFKWIKDCSWTIGPKFPLFVSTFCHFHHREKRGKR</sequence>
<protein>
    <submittedName>
        <fullName evidence="1">Uncharacterized protein</fullName>
    </submittedName>
</protein>
<organism evidence="1 2">
    <name type="scientific">Riccia fluitans</name>
    <dbReference type="NCBI Taxonomy" id="41844"/>
    <lineage>
        <taxon>Eukaryota</taxon>
        <taxon>Viridiplantae</taxon>
        <taxon>Streptophyta</taxon>
        <taxon>Embryophyta</taxon>
        <taxon>Marchantiophyta</taxon>
        <taxon>Marchantiopsida</taxon>
        <taxon>Marchantiidae</taxon>
        <taxon>Marchantiales</taxon>
        <taxon>Ricciaceae</taxon>
        <taxon>Riccia</taxon>
    </lineage>
</organism>